<keyword evidence="4" id="KW-1185">Reference proteome</keyword>
<evidence type="ECO:0000256" key="1">
    <source>
        <dbReference type="ARBA" id="ARBA00010975"/>
    </source>
</evidence>
<dbReference type="Proteomes" id="UP000000226">
    <property type="component" value="Chromosome 7"/>
</dbReference>
<feature type="region of interest" description="Disordered" evidence="2">
    <location>
        <begin position="110"/>
        <end position="177"/>
    </location>
</feature>
<feature type="compositionally biased region" description="Basic and acidic residues" evidence="2">
    <location>
        <begin position="160"/>
        <end position="170"/>
    </location>
</feature>
<dbReference type="PANTHER" id="PTHR33493:SF2">
    <property type="entry name" value="LATE EMBRYOGENESIS ABUNDANT PROTEIN 46"/>
    <property type="match status" value="1"/>
</dbReference>
<dbReference type="Gramene" id="ESW17676">
    <property type="protein sequence ID" value="ESW17676"/>
    <property type="gene ID" value="PHAVU_007G259400g"/>
</dbReference>
<sequence>MQTAKKAVESVKETAANIGASAKSGLEKTKATIHEKSERISSHDEREKSIATQKKEEKINQAEMEKRQARQHNAAVKQSAVAGQAHSPRIDTTGPETDNAAYTAQVSETSTFTTTGPGSDDIPPSTDHGLGLGPGSAISSGEFGRMGCNQTTMTGPDSAHVLDHGPRPDHGGLPPMETTTVVDISAQTIGGGSAPTSGPSGPTFS</sequence>
<dbReference type="PANTHER" id="PTHR33493">
    <property type="entry name" value="LATE EMBRYOGENESIS ABUNDANT PROTEIN 6-RELATED"/>
    <property type="match status" value="1"/>
</dbReference>
<comment type="similarity">
    <text evidence="1">Belongs to the LEA type 1 family.</text>
</comment>
<gene>
    <name evidence="3" type="ORF">PHAVU_007G259400g</name>
</gene>
<name>V7BM85_PHAVU</name>
<feature type="region of interest" description="Disordered" evidence="2">
    <location>
        <begin position="26"/>
        <end position="97"/>
    </location>
</feature>
<dbReference type="Pfam" id="PF03760">
    <property type="entry name" value="LEA_1"/>
    <property type="match status" value="1"/>
</dbReference>
<dbReference type="STRING" id="3885.V7BM85"/>
<dbReference type="GO" id="GO:0009793">
    <property type="term" value="P:embryo development ending in seed dormancy"/>
    <property type="evidence" value="ECO:0007669"/>
    <property type="project" value="InterPro"/>
</dbReference>
<feature type="compositionally biased region" description="Basic and acidic residues" evidence="2">
    <location>
        <begin position="26"/>
        <end position="68"/>
    </location>
</feature>
<protein>
    <recommendedName>
        <fullName evidence="5">18 kDa seed maturation protein</fullName>
    </recommendedName>
</protein>
<reference evidence="4" key="1">
    <citation type="journal article" date="2014" name="Nat. Genet.">
        <title>A reference genome for common bean and genome-wide analysis of dual domestications.</title>
        <authorList>
            <person name="Schmutz J."/>
            <person name="McClean P.E."/>
            <person name="Mamidi S."/>
            <person name="Wu G.A."/>
            <person name="Cannon S.B."/>
            <person name="Grimwood J."/>
            <person name="Jenkins J."/>
            <person name="Shu S."/>
            <person name="Song Q."/>
            <person name="Chavarro C."/>
            <person name="Torres-Torres M."/>
            <person name="Geffroy V."/>
            <person name="Moghaddam S.M."/>
            <person name="Gao D."/>
            <person name="Abernathy B."/>
            <person name="Barry K."/>
            <person name="Blair M."/>
            <person name="Brick M.A."/>
            <person name="Chovatia M."/>
            <person name="Gepts P."/>
            <person name="Goodstein D.M."/>
            <person name="Gonzales M."/>
            <person name="Hellsten U."/>
            <person name="Hyten D.L."/>
            <person name="Jia G."/>
            <person name="Kelly J.D."/>
            <person name="Kudrna D."/>
            <person name="Lee R."/>
            <person name="Richard M.M."/>
            <person name="Miklas P.N."/>
            <person name="Osorno J.M."/>
            <person name="Rodrigues J."/>
            <person name="Thareau V."/>
            <person name="Urrea C.A."/>
            <person name="Wang M."/>
            <person name="Yu Y."/>
            <person name="Zhang M."/>
            <person name="Wing R.A."/>
            <person name="Cregan P.B."/>
            <person name="Rokhsar D.S."/>
            <person name="Jackson S.A."/>
        </authorList>
    </citation>
    <scope>NUCLEOTIDE SEQUENCE [LARGE SCALE GENOMIC DNA]</scope>
    <source>
        <strain evidence="4">cv. G19833</strain>
    </source>
</reference>
<dbReference type="OrthoDB" id="758082at2759"/>
<dbReference type="AlphaFoldDB" id="V7BM85"/>
<proteinExistence type="inferred from homology"/>
<evidence type="ECO:0000313" key="3">
    <source>
        <dbReference type="EMBL" id="ESW17676.1"/>
    </source>
</evidence>
<evidence type="ECO:0008006" key="5">
    <source>
        <dbReference type="Google" id="ProtNLM"/>
    </source>
</evidence>
<dbReference type="InterPro" id="IPR005513">
    <property type="entry name" value="LEA_1"/>
</dbReference>
<evidence type="ECO:0000256" key="2">
    <source>
        <dbReference type="SAM" id="MobiDB-lite"/>
    </source>
</evidence>
<evidence type="ECO:0000313" key="4">
    <source>
        <dbReference type="Proteomes" id="UP000000226"/>
    </source>
</evidence>
<organism evidence="3 4">
    <name type="scientific">Phaseolus vulgaris</name>
    <name type="common">Kidney bean</name>
    <name type="synonym">French bean</name>
    <dbReference type="NCBI Taxonomy" id="3885"/>
    <lineage>
        <taxon>Eukaryota</taxon>
        <taxon>Viridiplantae</taxon>
        <taxon>Streptophyta</taxon>
        <taxon>Embryophyta</taxon>
        <taxon>Tracheophyta</taxon>
        <taxon>Spermatophyta</taxon>
        <taxon>Magnoliopsida</taxon>
        <taxon>eudicotyledons</taxon>
        <taxon>Gunneridae</taxon>
        <taxon>Pentapetalae</taxon>
        <taxon>rosids</taxon>
        <taxon>fabids</taxon>
        <taxon>Fabales</taxon>
        <taxon>Fabaceae</taxon>
        <taxon>Papilionoideae</taxon>
        <taxon>50 kb inversion clade</taxon>
        <taxon>NPAAA clade</taxon>
        <taxon>indigoferoid/millettioid clade</taxon>
        <taxon>Phaseoleae</taxon>
        <taxon>Phaseolus</taxon>
    </lineage>
</organism>
<accession>V7BM85</accession>
<dbReference type="EMBL" id="CM002294">
    <property type="protein sequence ID" value="ESW17676.1"/>
    <property type="molecule type" value="Genomic_DNA"/>
</dbReference>
<dbReference type="OMA" id="GHDNAIP"/>